<dbReference type="InterPro" id="IPR021837">
    <property type="entry name" value="CfaA/B/C"/>
</dbReference>
<proteinExistence type="predicted"/>
<dbReference type="EMBL" id="HBIQ01116783">
    <property type="protein sequence ID" value="CAE0605251.1"/>
    <property type="molecule type" value="Transcribed_RNA"/>
</dbReference>
<reference evidence="1" key="1">
    <citation type="submission" date="2021-01" db="EMBL/GenBank/DDBJ databases">
        <authorList>
            <person name="Corre E."/>
            <person name="Pelletier E."/>
            <person name="Niang G."/>
            <person name="Scheremetjew M."/>
            <person name="Finn R."/>
            <person name="Kale V."/>
            <person name="Holt S."/>
            <person name="Cochrane G."/>
            <person name="Meng A."/>
            <person name="Brown T."/>
            <person name="Cohen L."/>
        </authorList>
    </citation>
    <scope>NUCLEOTIDE SEQUENCE</scope>
    <source>
        <strain evidence="1">SPMC142</strain>
    </source>
</reference>
<organism evidence="1">
    <name type="scientific">Strombidinopsis acuminata</name>
    <dbReference type="NCBI Taxonomy" id="141414"/>
    <lineage>
        <taxon>Eukaryota</taxon>
        <taxon>Sar</taxon>
        <taxon>Alveolata</taxon>
        <taxon>Ciliophora</taxon>
        <taxon>Intramacronucleata</taxon>
        <taxon>Spirotrichea</taxon>
        <taxon>Choreotrichia</taxon>
        <taxon>Choreotrichida</taxon>
        <taxon>Strombidinopsidae</taxon>
        <taxon>Strombidinopsis</taxon>
    </lineage>
</organism>
<sequence>LAQVRRSSPTCPSLQRVSFPAATMFARAVLMGFFGAAAATNRADGVYALKVQVYAMADCSGSPNTTDVEFPIGQCIPSSFRGGSAGQYEMASMNATHMSTRYYGDAGCQSALSVQESQTFPLEECNSADLLPAKVGQPPPRYPSGHSYRTLGLCQDCVVVWFALYSNSDCSGSMESAGIGGGFERCSEMSNQNGNPAGIYVDATISADGNTYARDVHTTADCSGTPLQTMVTYALNSCVDNSAGGSMPKWKVFAWTPPPVTTASGARGLMAPTFLLLVGYSASQWMP</sequence>
<name>A0A7S3U7B4_9SPIT</name>
<feature type="non-terminal residue" evidence="1">
    <location>
        <position position="1"/>
    </location>
</feature>
<dbReference type="Pfam" id="PF11912">
    <property type="entry name" value="CfaA_B_C"/>
    <property type="match status" value="1"/>
</dbReference>
<accession>A0A7S3U7B4</accession>
<gene>
    <name evidence="1" type="ORF">SACU0126_LOCUS37018</name>
</gene>
<evidence type="ECO:0000313" key="1">
    <source>
        <dbReference type="EMBL" id="CAE0605251.1"/>
    </source>
</evidence>
<dbReference type="AlphaFoldDB" id="A0A7S3U7B4"/>
<protein>
    <submittedName>
        <fullName evidence="1">Uncharacterized protein</fullName>
    </submittedName>
</protein>